<dbReference type="AlphaFoldDB" id="A0A066XD46"/>
<dbReference type="Pfam" id="PF13637">
    <property type="entry name" value="Ank_4"/>
    <property type="match status" value="1"/>
</dbReference>
<accession>A0A066XD46</accession>
<keyword evidence="2 3" id="KW-0040">ANK repeat</keyword>
<evidence type="ECO:0000256" key="1">
    <source>
        <dbReference type="ARBA" id="ARBA00022737"/>
    </source>
</evidence>
<proteinExistence type="predicted"/>
<evidence type="ECO:0000256" key="3">
    <source>
        <dbReference type="PROSITE-ProRule" id="PRU00023"/>
    </source>
</evidence>
<dbReference type="InterPro" id="IPR002110">
    <property type="entry name" value="Ankyrin_rpt"/>
</dbReference>
<organism evidence="5 6">
    <name type="scientific">Colletotrichum sublineola</name>
    <name type="common">Sorghum anthracnose fungus</name>
    <dbReference type="NCBI Taxonomy" id="1173701"/>
    <lineage>
        <taxon>Eukaryota</taxon>
        <taxon>Fungi</taxon>
        <taxon>Dikarya</taxon>
        <taxon>Ascomycota</taxon>
        <taxon>Pezizomycotina</taxon>
        <taxon>Sordariomycetes</taxon>
        <taxon>Hypocreomycetidae</taxon>
        <taxon>Glomerellales</taxon>
        <taxon>Glomerellaceae</taxon>
        <taxon>Colletotrichum</taxon>
        <taxon>Colletotrichum graminicola species complex</taxon>
    </lineage>
</organism>
<dbReference type="HOGENOM" id="CLU_541857_0_0_1"/>
<reference evidence="6" key="1">
    <citation type="journal article" date="2014" name="Genome Announc.">
        <title>Draft genome sequence of Colletotrichum sublineola, a destructive pathogen of cultivated sorghum.</title>
        <authorList>
            <person name="Baroncelli R."/>
            <person name="Sanz-Martin J.M."/>
            <person name="Rech G.E."/>
            <person name="Sukno S.A."/>
            <person name="Thon M.R."/>
        </authorList>
    </citation>
    <scope>NUCLEOTIDE SEQUENCE [LARGE SCALE GENOMIC DNA]</scope>
    <source>
        <strain evidence="6">TX430BB</strain>
    </source>
</reference>
<dbReference type="OrthoDB" id="341259at2759"/>
<dbReference type="OMA" id="WSLHYAC"/>
<evidence type="ECO:0000256" key="2">
    <source>
        <dbReference type="ARBA" id="ARBA00023043"/>
    </source>
</evidence>
<dbReference type="PROSITE" id="PS50088">
    <property type="entry name" value="ANK_REPEAT"/>
    <property type="match status" value="1"/>
</dbReference>
<dbReference type="STRING" id="1173701.A0A066XD46"/>
<sequence>MTPSLLLLPLDLLEHIGLALVCPSQPAPGSPLSSTRLRDLAALAATSRECHAFANPLLHTAAIAFDLIASQLVHRQEAFLRRYPLRLYRAVEAYRDPWLSVSASGQPSYNREPLLLWAVTSGRLDILHRLLQHAPESLVYFLLGVRLAVCWPCLDQHQPHLPPEGATETYYAAPLHAAARAGHDDLVKYILDRGGVNINIDAEAQLLCLCPSSRINRPDELCATPLHVALSHGHHSTAKILMLRGAIWDRPFEFSRGVTGLHIMAATGAADLANWIADSDWPGTVLKRNWPLHDWPDIGGFYCLHYACLSPGVVDEVCSSQPSGTQSSRLVSSLTRLGAVVNTKDEKRAAQRLEMEIHRLGPLINRLWVDPNRCESDWAYFIKFWERDMKYYEFAPEEPEALVTNLDLRAMALAIRRSQNDPGAGAIAVYPS</sequence>
<keyword evidence="4" id="KW-0732">Signal</keyword>
<protein>
    <submittedName>
        <fullName evidence="5">Uncharacterized protein</fullName>
    </submittedName>
</protein>
<dbReference type="SUPFAM" id="SSF48403">
    <property type="entry name" value="Ankyrin repeat"/>
    <property type="match status" value="1"/>
</dbReference>
<feature type="signal peptide" evidence="4">
    <location>
        <begin position="1"/>
        <end position="19"/>
    </location>
</feature>
<dbReference type="PANTHER" id="PTHR24198">
    <property type="entry name" value="ANKYRIN REPEAT AND PROTEIN KINASE DOMAIN-CONTAINING PROTEIN"/>
    <property type="match status" value="1"/>
</dbReference>
<dbReference type="EMBL" id="JMSE01001206">
    <property type="protein sequence ID" value="KDN63656.1"/>
    <property type="molecule type" value="Genomic_DNA"/>
</dbReference>
<dbReference type="InterPro" id="IPR036770">
    <property type="entry name" value="Ankyrin_rpt-contain_sf"/>
</dbReference>
<dbReference type="Gene3D" id="1.25.40.20">
    <property type="entry name" value="Ankyrin repeat-containing domain"/>
    <property type="match status" value="1"/>
</dbReference>
<feature type="repeat" description="ANK" evidence="3">
    <location>
        <begin position="170"/>
        <end position="194"/>
    </location>
</feature>
<dbReference type="Proteomes" id="UP000027238">
    <property type="component" value="Unassembled WGS sequence"/>
</dbReference>
<keyword evidence="1" id="KW-0677">Repeat</keyword>
<name>A0A066XD46_COLSU</name>
<dbReference type="eggNOG" id="ENOG502REFN">
    <property type="taxonomic scope" value="Eukaryota"/>
</dbReference>
<comment type="caution">
    <text evidence="5">The sequence shown here is derived from an EMBL/GenBank/DDBJ whole genome shotgun (WGS) entry which is preliminary data.</text>
</comment>
<evidence type="ECO:0000313" key="6">
    <source>
        <dbReference type="Proteomes" id="UP000027238"/>
    </source>
</evidence>
<dbReference type="SMART" id="SM00248">
    <property type="entry name" value="ANK"/>
    <property type="match status" value="5"/>
</dbReference>
<keyword evidence="6" id="KW-1185">Reference proteome</keyword>
<evidence type="ECO:0000256" key="4">
    <source>
        <dbReference type="SAM" id="SignalP"/>
    </source>
</evidence>
<evidence type="ECO:0000313" key="5">
    <source>
        <dbReference type="EMBL" id="KDN63656.1"/>
    </source>
</evidence>
<dbReference type="PANTHER" id="PTHR24198:SF165">
    <property type="entry name" value="ANKYRIN REPEAT-CONTAINING PROTEIN-RELATED"/>
    <property type="match status" value="1"/>
</dbReference>
<feature type="chain" id="PRO_5001633833" evidence="4">
    <location>
        <begin position="20"/>
        <end position="432"/>
    </location>
</feature>
<dbReference type="PROSITE" id="PS50297">
    <property type="entry name" value="ANK_REP_REGION"/>
    <property type="match status" value="1"/>
</dbReference>
<gene>
    <name evidence="5" type="ORF">CSUB01_11804</name>
</gene>